<feature type="domain" description="RIO kinase" evidence="13">
    <location>
        <begin position="69"/>
        <end position="317"/>
    </location>
</feature>
<evidence type="ECO:0000256" key="12">
    <source>
        <dbReference type="SAM" id="MobiDB-lite"/>
    </source>
</evidence>
<evidence type="ECO:0000256" key="7">
    <source>
        <dbReference type="ARBA" id="ARBA00022777"/>
    </source>
</evidence>
<proteinExistence type="inferred from homology"/>
<name>A0A1I0WLY9_9PSEU</name>
<evidence type="ECO:0000256" key="11">
    <source>
        <dbReference type="ARBA" id="ARBA00048679"/>
    </source>
</evidence>
<comment type="catalytic activity">
    <reaction evidence="11">
        <text>L-seryl-[protein] + ATP = O-phospho-L-seryl-[protein] + ADP + H(+)</text>
        <dbReference type="Rhea" id="RHEA:17989"/>
        <dbReference type="Rhea" id="RHEA-COMP:9863"/>
        <dbReference type="Rhea" id="RHEA-COMP:11604"/>
        <dbReference type="ChEBI" id="CHEBI:15378"/>
        <dbReference type="ChEBI" id="CHEBI:29999"/>
        <dbReference type="ChEBI" id="CHEBI:30616"/>
        <dbReference type="ChEBI" id="CHEBI:83421"/>
        <dbReference type="ChEBI" id="CHEBI:456216"/>
        <dbReference type="EC" id="2.7.11.1"/>
    </reaction>
</comment>
<evidence type="ECO:0000313" key="15">
    <source>
        <dbReference type="Proteomes" id="UP000243799"/>
    </source>
</evidence>
<dbReference type="InterPro" id="IPR000687">
    <property type="entry name" value="RIO_kinase"/>
</dbReference>
<keyword evidence="5" id="KW-0479">Metal-binding</keyword>
<evidence type="ECO:0000256" key="4">
    <source>
        <dbReference type="ARBA" id="ARBA00022679"/>
    </source>
</evidence>
<dbReference type="PROSITE" id="PS00109">
    <property type="entry name" value="PROTEIN_KINASE_TYR"/>
    <property type="match status" value="1"/>
</dbReference>
<keyword evidence="8" id="KW-0067">ATP-binding</keyword>
<evidence type="ECO:0000256" key="9">
    <source>
        <dbReference type="ARBA" id="ARBA00022842"/>
    </source>
</evidence>
<dbReference type="SUPFAM" id="SSF56112">
    <property type="entry name" value="Protein kinase-like (PK-like)"/>
    <property type="match status" value="1"/>
</dbReference>
<evidence type="ECO:0000256" key="1">
    <source>
        <dbReference type="ARBA" id="ARBA00009196"/>
    </source>
</evidence>
<accession>A0A1I0WLY9</accession>
<dbReference type="PANTHER" id="PTHR45723">
    <property type="entry name" value="SERINE/THREONINE-PROTEIN KINASE RIO1"/>
    <property type="match status" value="1"/>
</dbReference>
<comment type="catalytic activity">
    <reaction evidence="10">
        <text>L-threonyl-[protein] + ATP = O-phospho-L-threonyl-[protein] + ADP + H(+)</text>
        <dbReference type="Rhea" id="RHEA:46608"/>
        <dbReference type="Rhea" id="RHEA-COMP:11060"/>
        <dbReference type="Rhea" id="RHEA-COMP:11605"/>
        <dbReference type="ChEBI" id="CHEBI:15378"/>
        <dbReference type="ChEBI" id="CHEBI:30013"/>
        <dbReference type="ChEBI" id="CHEBI:30616"/>
        <dbReference type="ChEBI" id="CHEBI:61977"/>
        <dbReference type="ChEBI" id="CHEBI:456216"/>
        <dbReference type="EC" id="2.7.11.1"/>
    </reaction>
</comment>
<evidence type="ECO:0000256" key="6">
    <source>
        <dbReference type="ARBA" id="ARBA00022741"/>
    </source>
</evidence>
<organism evidence="14 15">
    <name type="scientific">Amycolatopsis marina</name>
    <dbReference type="NCBI Taxonomy" id="490629"/>
    <lineage>
        <taxon>Bacteria</taxon>
        <taxon>Bacillati</taxon>
        <taxon>Actinomycetota</taxon>
        <taxon>Actinomycetes</taxon>
        <taxon>Pseudonocardiales</taxon>
        <taxon>Pseudonocardiaceae</taxon>
        <taxon>Amycolatopsis</taxon>
    </lineage>
</organism>
<dbReference type="RefSeq" id="WP_245788152.1">
    <property type="nucleotide sequence ID" value="NZ_FOKG01000002.1"/>
</dbReference>
<dbReference type="EC" id="2.7.11.1" evidence="2"/>
<dbReference type="STRING" id="490629.SAMN05216266_10226"/>
<evidence type="ECO:0000256" key="3">
    <source>
        <dbReference type="ARBA" id="ARBA00022527"/>
    </source>
</evidence>
<dbReference type="SMART" id="SM00090">
    <property type="entry name" value="RIO"/>
    <property type="match status" value="1"/>
</dbReference>
<evidence type="ECO:0000259" key="13">
    <source>
        <dbReference type="SMART" id="SM00090"/>
    </source>
</evidence>
<dbReference type="GO" id="GO:0005524">
    <property type="term" value="F:ATP binding"/>
    <property type="evidence" value="ECO:0007669"/>
    <property type="project" value="UniProtKB-KW"/>
</dbReference>
<comment type="similarity">
    <text evidence="1">Belongs to the protein kinase superfamily. RIO-type Ser/Thr kinase family.</text>
</comment>
<dbReference type="GO" id="GO:0004674">
    <property type="term" value="F:protein serine/threonine kinase activity"/>
    <property type="evidence" value="ECO:0007669"/>
    <property type="project" value="UniProtKB-KW"/>
</dbReference>
<feature type="region of interest" description="Disordered" evidence="12">
    <location>
        <begin position="1"/>
        <end position="73"/>
    </location>
</feature>
<dbReference type="AlphaFoldDB" id="A0A1I0WLY9"/>
<dbReference type="Pfam" id="PF01163">
    <property type="entry name" value="RIO1"/>
    <property type="match status" value="1"/>
</dbReference>
<evidence type="ECO:0000256" key="2">
    <source>
        <dbReference type="ARBA" id="ARBA00012513"/>
    </source>
</evidence>
<protein>
    <recommendedName>
        <fullName evidence="2">non-specific serine/threonine protein kinase</fullName>
        <ecNumber evidence="2">2.7.11.1</ecNumber>
    </recommendedName>
</protein>
<keyword evidence="9" id="KW-0460">Magnesium</keyword>
<dbReference type="Gene3D" id="3.30.200.20">
    <property type="entry name" value="Phosphorylase Kinase, domain 1"/>
    <property type="match status" value="1"/>
</dbReference>
<evidence type="ECO:0000256" key="8">
    <source>
        <dbReference type="ARBA" id="ARBA00022840"/>
    </source>
</evidence>
<dbReference type="EMBL" id="FOKG01000002">
    <property type="protein sequence ID" value="SFA88976.1"/>
    <property type="molecule type" value="Genomic_DNA"/>
</dbReference>
<dbReference type="InterPro" id="IPR008266">
    <property type="entry name" value="Tyr_kinase_AS"/>
</dbReference>
<evidence type="ECO:0000313" key="14">
    <source>
        <dbReference type="EMBL" id="SFA88976.1"/>
    </source>
</evidence>
<keyword evidence="3" id="KW-0723">Serine/threonine-protein kinase</keyword>
<evidence type="ECO:0000256" key="10">
    <source>
        <dbReference type="ARBA" id="ARBA00047899"/>
    </source>
</evidence>
<dbReference type="InterPro" id="IPR051272">
    <property type="entry name" value="RIO-type_Ser/Thr_kinase"/>
</dbReference>
<dbReference type="InterPro" id="IPR018934">
    <property type="entry name" value="RIO_dom"/>
</dbReference>
<keyword evidence="4" id="KW-0808">Transferase</keyword>
<feature type="compositionally biased region" description="Basic and acidic residues" evidence="12">
    <location>
        <begin position="1"/>
        <end position="13"/>
    </location>
</feature>
<keyword evidence="15" id="KW-1185">Reference proteome</keyword>
<dbReference type="Proteomes" id="UP000243799">
    <property type="component" value="Unassembled WGS sequence"/>
</dbReference>
<reference evidence="15" key="1">
    <citation type="submission" date="2016-10" db="EMBL/GenBank/DDBJ databases">
        <authorList>
            <person name="Varghese N."/>
            <person name="Submissions S."/>
        </authorList>
    </citation>
    <scope>NUCLEOTIDE SEQUENCE [LARGE SCALE GENOMIC DNA]</scope>
    <source>
        <strain evidence="15">CGMCC 4.3568</strain>
    </source>
</reference>
<sequence>MRQHDFQHHSHDDFADDADFGADVPRRRRRPRFDDEAQPTRSGRLTEAAKQRLSALRADAATETEVPGDGDRWSTWGDCVQGPHPPPAWVVTELGAVDTELGVLKTGKEADVHLLRRGLPGAEPGCLLAAKRYRGDEHRLFRRDAGYLEGRRMRRSREMRAMRHRTSFGRNLVAEQWAVAEFATLGTLWSDGAPVPYPVQRDGTELLLEFIGEADGTAAPRLAELRPRGADLRDLWHQITTALESLAVRGLTHGDLSAYNILVHNGQIVLIDLPQVVDVVANPSGSDFLARDVRNVAAWFAARGLPDDVLDVTALTVDLHRAMGLT</sequence>
<keyword evidence="6" id="KW-0547">Nucleotide-binding</keyword>
<evidence type="ECO:0000256" key="5">
    <source>
        <dbReference type="ARBA" id="ARBA00022723"/>
    </source>
</evidence>
<dbReference type="Gene3D" id="1.10.510.10">
    <property type="entry name" value="Transferase(Phosphotransferase) domain 1"/>
    <property type="match status" value="1"/>
</dbReference>
<dbReference type="InterPro" id="IPR011009">
    <property type="entry name" value="Kinase-like_dom_sf"/>
</dbReference>
<gene>
    <name evidence="14" type="ORF">SAMN05216266_10226</name>
</gene>
<keyword evidence="7 14" id="KW-0418">Kinase</keyword>
<dbReference type="GO" id="GO:0046872">
    <property type="term" value="F:metal ion binding"/>
    <property type="evidence" value="ECO:0007669"/>
    <property type="project" value="UniProtKB-KW"/>
</dbReference>